<keyword evidence="8" id="KW-1185">Reference proteome</keyword>
<comment type="catalytic activity">
    <reaction evidence="1">
        <text>Hydrolyzes the link between N-acetylmuramoyl residues and L-amino acid residues in certain cell-wall glycopeptides.</text>
        <dbReference type="EC" id="3.5.1.28"/>
    </reaction>
</comment>
<dbReference type="SUPFAM" id="SSF55846">
    <property type="entry name" value="N-acetylmuramoyl-L-alanine amidase-like"/>
    <property type="match status" value="1"/>
</dbReference>
<evidence type="ECO:0000313" key="8">
    <source>
        <dbReference type="Proteomes" id="UP000529417"/>
    </source>
</evidence>
<organism evidence="7 8">
    <name type="scientific">Rhabdonatronobacter sediminivivens</name>
    <dbReference type="NCBI Taxonomy" id="2743469"/>
    <lineage>
        <taxon>Bacteria</taxon>
        <taxon>Pseudomonadati</taxon>
        <taxon>Pseudomonadota</taxon>
        <taxon>Alphaproteobacteria</taxon>
        <taxon>Rhodobacterales</taxon>
        <taxon>Paracoccaceae</taxon>
        <taxon>Rhabdonatronobacter</taxon>
    </lineage>
</organism>
<gene>
    <name evidence="7" type="ORF">HUK65_12855</name>
</gene>
<dbReference type="GO" id="GO:0071555">
    <property type="term" value="P:cell wall organization"/>
    <property type="evidence" value="ECO:0007669"/>
    <property type="project" value="UniProtKB-KW"/>
</dbReference>
<dbReference type="GO" id="GO:0008745">
    <property type="term" value="F:N-acetylmuramoyl-L-alanine amidase activity"/>
    <property type="evidence" value="ECO:0007669"/>
    <property type="project" value="UniProtKB-EC"/>
</dbReference>
<keyword evidence="4" id="KW-0961">Cell wall biogenesis/degradation</keyword>
<comment type="caution">
    <text evidence="7">The sequence shown here is derived from an EMBL/GenBank/DDBJ whole genome shotgun (WGS) entry which is preliminary data.</text>
</comment>
<accession>A0A7Z0KZ50</accession>
<dbReference type="CDD" id="cd06583">
    <property type="entry name" value="PGRP"/>
    <property type="match status" value="1"/>
</dbReference>
<dbReference type="AlphaFoldDB" id="A0A7Z0KZ50"/>
<evidence type="ECO:0000256" key="5">
    <source>
        <dbReference type="SAM" id="MobiDB-lite"/>
    </source>
</evidence>
<sequence length="252" mass="27290">MAMASPAGGTRPRSARPRAQRALAVPDPRSAMPGVIWHPSPNHGPRRDGLQPELVVLHFTGMADTGAALERLCDPAAEVSAHYLISGSGQVWHLVQESRRAWHAGAGGWQGRGDVNSRSVGIELCNPGDRPFAAPQMHALEALLRSVMARWNIRAKGVIGHSDMAPERKFDPGPRFDWCRLARQQLAIWPDPQAGQAPAPPLVQSLDRIGYPPAPAPDRLRAFRARFRPAAAHSGRDEDAQDRAIAANVAVL</sequence>
<evidence type="ECO:0000259" key="6">
    <source>
        <dbReference type="SMART" id="SM00644"/>
    </source>
</evidence>
<dbReference type="GO" id="GO:0009253">
    <property type="term" value="P:peptidoglycan catabolic process"/>
    <property type="evidence" value="ECO:0007669"/>
    <property type="project" value="InterPro"/>
</dbReference>
<protein>
    <recommendedName>
        <fullName evidence="2">N-acetylmuramoyl-L-alanine amidase</fullName>
        <ecNumber evidence="2">3.5.1.28</ecNumber>
    </recommendedName>
</protein>
<feature type="domain" description="N-acetylmuramoyl-L-alanine amidase" evidence="6">
    <location>
        <begin position="40"/>
        <end position="173"/>
    </location>
</feature>
<evidence type="ECO:0000256" key="4">
    <source>
        <dbReference type="ARBA" id="ARBA00023316"/>
    </source>
</evidence>
<dbReference type="EC" id="3.5.1.28" evidence="2"/>
<name>A0A7Z0KZ50_9RHOB</name>
<dbReference type="Pfam" id="PF01510">
    <property type="entry name" value="Amidase_2"/>
    <property type="match status" value="1"/>
</dbReference>
<dbReference type="InterPro" id="IPR036505">
    <property type="entry name" value="Amidase/PGRP_sf"/>
</dbReference>
<reference evidence="7 8" key="1">
    <citation type="journal article" date="2000" name="Arch. Microbiol.">
        <title>Rhodobaca bogoriensis gen. nov. and sp. nov., an alkaliphilic purple nonsulfur bacterium from African Rift Valley soda lakes.</title>
        <authorList>
            <person name="Milford A.D."/>
            <person name="Achenbach L.A."/>
            <person name="Jung D.O."/>
            <person name="Madigan M.T."/>
        </authorList>
    </citation>
    <scope>NUCLEOTIDE SEQUENCE [LARGE SCALE GENOMIC DNA]</scope>
    <source>
        <strain evidence="7 8">2376</strain>
    </source>
</reference>
<feature type="region of interest" description="Disordered" evidence="5">
    <location>
        <begin position="1"/>
        <end position="49"/>
    </location>
</feature>
<dbReference type="InterPro" id="IPR051206">
    <property type="entry name" value="NAMLAA_amidase_2"/>
</dbReference>
<dbReference type="GO" id="GO:0009254">
    <property type="term" value="P:peptidoglycan turnover"/>
    <property type="evidence" value="ECO:0007669"/>
    <property type="project" value="TreeGrafter"/>
</dbReference>
<dbReference type="Gene3D" id="3.40.80.10">
    <property type="entry name" value="Peptidoglycan recognition protein-like"/>
    <property type="match status" value="1"/>
</dbReference>
<dbReference type="EMBL" id="JACBXS010000027">
    <property type="protein sequence ID" value="NYS25880.1"/>
    <property type="molecule type" value="Genomic_DNA"/>
</dbReference>
<dbReference type="GO" id="GO:0019867">
    <property type="term" value="C:outer membrane"/>
    <property type="evidence" value="ECO:0007669"/>
    <property type="project" value="TreeGrafter"/>
</dbReference>
<dbReference type="PANTHER" id="PTHR30417:SF1">
    <property type="entry name" value="N-ACETYLMURAMOYL-L-ALANINE AMIDASE AMID"/>
    <property type="match status" value="1"/>
</dbReference>
<evidence type="ECO:0000256" key="1">
    <source>
        <dbReference type="ARBA" id="ARBA00001561"/>
    </source>
</evidence>
<dbReference type="PANTHER" id="PTHR30417">
    <property type="entry name" value="N-ACETYLMURAMOYL-L-ALANINE AMIDASE AMID"/>
    <property type="match status" value="1"/>
</dbReference>
<dbReference type="SMART" id="SM00644">
    <property type="entry name" value="Ami_2"/>
    <property type="match status" value="1"/>
</dbReference>
<evidence type="ECO:0000313" key="7">
    <source>
        <dbReference type="EMBL" id="NYS25880.1"/>
    </source>
</evidence>
<evidence type="ECO:0000256" key="3">
    <source>
        <dbReference type="ARBA" id="ARBA00022801"/>
    </source>
</evidence>
<dbReference type="InterPro" id="IPR002502">
    <property type="entry name" value="Amidase_domain"/>
</dbReference>
<proteinExistence type="predicted"/>
<keyword evidence="3" id="KW-0378">Hydrolase</keyword>
<evidence type="ECO:0000256" key="2">
    <source>
        <dbReference type="ARBA" id="ARBA00011901"/>
    </source>
</evidence>
<dbReference type="Proteomes" id="UP000529417">
    <property type="component" value="Unassembled WGS sequence"/>
</dbReference>